<feature type="compositionally biased region" description="Basic and acidic residues" evidence="1">
    <location>
        <begin position="86"/>
        <end position="95"/>
    </location>
</feature>
<sequence length="320" mass="36429">AFVKHSEYLHCLKTTASATEGSTVSFKTAMNFDGKLGRGANESSIAIIKNIYKASKKGVGSNKEAEADDSTIEKRRLSDANKPNRKGGDTDDVTTRKSQSGRISKVAKTDKKNVFLQDKIENQTEGKQDDKYFLSSVRNTLKETLDGLLATGEVFYNQKGTRLVTRPQAIPDTFEQCSEILSQKMQSYYYQADEYQNKLLHEFHGQLTKFEQICAHVPRLVIADLLKVEIQRSIHSQNKLSKGFNITLYQLTEKQKLIQNELRPSLGHPQHADELAALYIRGKEQNEEYLEVVKRHIKERQKCALEHARVFFEQLVNLSE</sequence>
<accession>A0A0B6ZE11</accession>
<feature type="region of interest" description="Disordered" evidence="1">
    <location>
        <begin position="59"/>
        <end position="104"/>
    </location>
</feature>
<dbReference type="Pfam" id="PF14644">
    <property type="entry name" value="DUF4456"/>
    <property type="match status" value="1"/>
</dbReference>
<evidence type="ECO:0000313" key="3">
    <source>
        <dbReference type="EMBL" id="CEK66849.1"/>
    </source>
</evidence>
<name>A0A0B6ZE11_9EUPU</name>
<protein>
    <recommendedName>
        <fullName evidence="2">DUF4456 domain-containing protein</fullName>
    </recommendedName>
</protein>
<evidence type="ECO:0000256" key="1">
    <source>
        <dbReference type="SAM" id="MobiDB-lite"/>
    </source>
</evidence>
<feature type="domain" description="DUF4456" evidence="2">
    <location>
        <begin position="149"/>
        <end position="320"/>
    </location>
</feature>
<dbReference type="EMBL" id="HACG01019984">
    <property type="protein sequence ID" value="CEK66849.1"/>
    <property type="molecule type" value="Transcribed_RNA"/>
</dbReference>
<gene>
    <name evidence="3" type="primary">ORF60405</name>
</gene>
<evidence type="ECO:0000259" key="2">
    <source>
        <dbReference type="Pfam" id="PF14644"/>
    </source>
</evidence>
<feature type="non-terminal residue" evidence="3">
    <location>
        <position position="320"/>
    </location>
</feature>
<dbReference type="InterPro" id="IPR027914">
    <property type="entry name" value="DUF4456"/>
</dbReference>
<reference evidence="3" key="1">
    <citation type="submission" date="2014-12" db="EMBL/GenBank/DDBJ databases">
        <title>Insight into the proteome of Arion vulgaris.</title>
        <authorList>
            <person name="Aradska J."/>
            <person name="Bulat T."/>
            <person name="Smidak R."/>
            <person name="Sarate P."/>
            <person name="Gangsoo J."/>
            <person name="Sialana F."/>
            <person name="Bilban M."/>
            <person name="Lubec G."/>
        </authorList>
    </citation>
    <scope>NUCLEOTIDE SEQUENCE</scope>
    <source>
        <tissue evidence="3">Skin</tissue>
    </source>
</reference>
<proteinExistence type="predicted"/>
<organism evidence="3">
    <name type="scientific">Arion vulgaris</name>
    <dbReference type="NCBI Taxonomy" id="1028688"/>
    <lineage>
        <taxon>Eukaryota</taxon>
        <taxon>Metazoa</taxon>
        <taxon>Spiralia</taxon>
        <taxon>Lophotrochozoa</taxon>
        <taxon>Mollusca</taxon>
        <taxon>Gastropoda</taxon>
        <taxon>Heterobranchia</taxon>
        <taxon>Euthyneura</taxon>
        <taxon>Panpulmonata</taxon>
        <taxon>Eupulmonata</taxon>
        <taxon>Stylommatophora</taxon>
        <taxon>Helicina</taxon>
        <taxon>Arionoidea</taxon>
        <taxon>Arionidae</taxon>
        <taxon>Arion</taxon>
    </lineage>
</organism>
<dbReference type="AlphaFoldDB" id="A0A0B6ZE11"/>
<feature type="non-terminal residue" evidence="3">
    <location>
        <position position="1"/>
    </location>
</feature>